<gene>
    <name evidence="2" type="ORF">PFICI_04961</name>
</gene>
<accession>W3XAK4</accession>
<dbReference type="KEGG" id="pfy:PFICI_04961"/>
<dbReference type="RefSeq" id="XP_007831733.1">
    <property type="nucleotide sequence ID" value="XM_007833542.1"/>
</dbReference>
<keyword evidence="3" id="KW-1185">Reference proteome</keyword>
<evidence type="ECO:0000313" key="2">
    <source>
        <dbReference type="EMBL" id="ETS83085.1"/>
    </source>
</evidence>
<reference evidence="3" key="1">
    <citation type="journal article" date="2015" name="BMC Genomics">
        <title>Genomic and transcriptomic analysis of the endophytic fungus Pestalotiopsis fici reveals its lifestyle and high potential for synthesis of natural products.</title>
        <authorList>
            <person name="Wang X."/>
            <person name="Zhang X."/>
            <person name="Liu L."/>
            <person name="Xiang M."/>
            <person name="Wang W."/>
            <person name="Sun X."/>
            <person name="Che Y."/>
            <person name="Guo L."/>
            <person name="Liu G."/>
            <person name="Guo L."/>
            <person name="Wang C."/>
            <person name="Yin W.B."/>
            <person name="Stadler M."/>
            <person name="Zhang X."/>
            <person name="Liu X."/>
        </authorList>
    </citation>
    <scope>NUCLEOTIDE SEQUENCE [LARGE SCALE GENOMIC DNA]</scope>
    <source>
        <strain evidence="3">W106-1 / CGMCC3.15140</strain>
    </source>
</reference>
<feature type="compositionally biased region" description="Low complexity" evidence="1">
    <location>
        <begin position="44"/>
        <end position="60"/>
    </location>
</feature>
<feature type="region of interest" description="Disordered" evidence="1">
    <location>
        <begin position="1"/>
        <end position="94"/>
    </location>
</feature>
<name>W3XAK4_PESFW</name>
<dbReference type="AlphaFoldDB" id="W3XAK4"/>
<feature type="compositionally biased region" description="Basic and acidic residues" evidence="1">
    <location>
        <begin position="8"/>
        <end position="23"/>
    </location>
</feature>
<dbReference type="InParanoid" id="W3XAK4"/>
<dbReference type="Proteomes" id="UP000030651">
    <property type="component" value="Unassembled WGS sequence"/>
</dbReference>
<dbReference type="eggNOG" id="ENOG502SP6Z">
    <property type="taxonomic scope" value="Eukaryota"/>
</dbReference>
<dbReference type="PANTHER" id="PTHR37848">
    <property type="entry name" value="EXPRESSED PROTEIN"/>
    <property type="match status" value="1"/>
</dbReference>
<dbReference type="PANTHER" id="PTHR37848:SF1">
    <property type="entry name" value="SUN DOMAIN-CONTAINING PROTEIN"/>
    <property type="match status" value="1"/>
</dbReference>
<dbReference type="EMBL" id="KI912111">
    <property type="protein sequence ID" value="ETS83085.1"/>
    <property type="molecule type" value="Genomic_DNA"/>
</dbReference>
<dbReference type="OrthoDB" id="203796at2759"/>
<dbReference type="GeneID" id="19269974"/>
<dbReference type="OMA" id="REVINWN"/>
<dbReference type="HOGENOM" id="CLU_053392_1_0_1"/>
<sequence length="371" mass="41474">MDNTDSILADKARRAQGEVHRPSDASVATISPPPTIDEDEYQAEGSGSQEPEPESSHSPGYFAPSATAKLPPYSSPSISSLDAQNRPALPKGPQYYPGLPVLDYRQYLPPMFELSPDTSTITSRAHYLSENVKALATLLRNLATVPPKPQIHITGNRGRKVDFSLKLNLMSLLIPDDPTHRMDYVRLINKDEMGYRGGQAPSLQPEINDASLEDWCQEFIEDEATNKSFVLERVVANMDTNWLEGQIRSLVASTNYKGVVTVTFPVTHSRVVVQTPDKVNKFFTSVSTLFSGRSKYEVVKAVWPFATHRNGEPGRRCIVQSEKTWWEEWKDPIKYGVGTKRNGWVTNEDKLECIMESKGKGLSIVDWGPDF</sequence>
<evidence type="ECO:0000313" key="3">
    <source>
        <dbReference type="Proteomes" id="UP000030651"/>
    </source>
</evidence>
<proteinExistence type="predicted"/>
<protein>
    <submittedName>
        <fullName evidence="2">Uncharacterized protein</fullName>
    </submittedName>
</protein>
<feature type="compositionally biased region" description="Low complexity" evidence="1">
    <location>
        <begin position="71"/>
        <end position="80"/>
    </location>
</feature>
<evidence type="ECO:0000256" key="1">
    <source>
        <dbReference type="SAM" id="MobiDB-lite"/>
    </source>
</evidence>
<organism evidence="2 3">
    <name type="scientific">Pestalotiopsis fici (strain W106-1 / CGMCC3.15140)</name>
    <dbReference type="NCBI Taxonomy" id="1229662"/>
    <lineage>
        <taxon>Eukaryota</taxon>
        <taxon>Fungi</taxon>
        <taxon>Dikarya</taxon>
        <taxon>Ascomycota</taxon>
        <taxon>Pezizomycotina</taxon>
        <taxon>Sordariomycetes</taxon>
        <taxon>Xylariomycetidae</taxon>
        <taxon>Amphisphaeriales</taxon>
        <taxon>Sporocadaceae</taxon>
        <taxon>Pestalotiopsis</taxon>
    </lineage>
</organism>